<name>V8QZ26_9BURK</name>
<dbReference type="EMBL" id="AYXT01000001">
    <property type="protein sequence ID" value="ETF04648.1"/>
    <property type="molecule type" value="Genomic_DNA"/>
</dbReference>
<evidence type="ECO:0000313" key="2">
    <source>
        <dbReference type="EMBL" id="ETF04648.1"/>
    </source>
</evidence>
<comment type="caution">
    <text evidence="2">The sequence shown here is derived from an EMBL/GenBank/DDBJ whole genome shotgun (WGS) entry which is preliminary data.</text>
</comment>
<proteinExistence type="predicted"/>
<reference evidence="2 3" key="1">
    <citation type="journal article" date="2014" name="Genome Announc.">
        <title>Draft Genome Sequence of Advenella kashmirensis Strain W13003, a Polycyclic Aromatic Hydrocarbon-Degrading Bacterium.</title>
        <authorList>
            <person name="Wang X."/>
            <person name="Jin D."/>
            <person name="Zhou L."/>
            <person name="Wu L."/>
            <person name="An W."/>
            <person name="Zhao L."/>
        </authorList>
    </citation>
    <scope>NUCLEOTIDE SEQUENCE [LARGE SCALE GENOMIC DNA]</scope>
    <source>
        <strain evidence="2 3">W13003</strain>
    </source>
</reference>
<dbReference type="PATRIC" id="fig|1424334.3.peg.287"/>
<dbReference type="HOGENOM" id="CLU_3131427_0_0_4"/>
<dbReference type="STRING" id="1424334.W822_01420"/>
<accession>V8QZ26</accession>
<protein>
    <submittedName>
        <fullName evidence="2">Uncharacterized protein</fullName>
    </submittedName>
</protein>
<feature type="region of interest" description="Disordered" evidence="1">
    <location>
        <begin position="25"/>
        <end position="49"/>
    </location>
</feature>
<evidence type="ECO:0000256" key="1">
    <source>
        <dbReference type="SAM" id="MobiDB-lite"/>
    </source>
</evidence>
<dbReference type="AlphaFoldDB" id="V8QZ26"/>
<organism evidence="2 3">
    <name type="scientific">Advenella kashmirensis W13003</name>
    <dbReference type="NCBI Taxonomy" id="1424334"/>
    <lineage>
        <taxon>Bacteria</taxon>
        <taxon>Pseudomonadati</taxon>
        <taxon>Pseudomonadota</taxon>
        <taxon>Betaproteobacteria</taxon>
        <taxon>Burkholderiales</taxon>
        <taxon>Alcaligenaceae</taxon>
    </lineage>
</organism>
<keyword evidence="3" id="KW-1185">Reference proteome</keyword>
<sequence>MGLLIVKICVEPGYRYLFRTVSKEKPASPSALQRRPRPVAAAPGGIRCH</sequence>
<dbReference type="Proteomes" id="UP000018733">
    <property type="component" value="Unassembled WGS sequence"/>
</dbReference>
<gene>
    <name evidence="2" type="ORF">W822_01420</name>
</gene>
<evidence type="ECO:0000313" key="3">
    <source>
        <dbReference type="Proteomes" id="UP000018733"/>
    </source>
</evidence>